<proteinExistence type="predicted"/>
<dbReference type="GO" id="GO:0016740">
    <property type="term" value="F:transferase activity"/>
    <property type="evidence" value="ECO:0007669"/>
    <property type="project" value="UniProtKB-KW"/>
</dbReference>
<organism evidence="2 3">
    <name type="scientific">Pochonia chlamydosporia 170</name>
    <dbReference type="NCBI Taxonomy" id="1380566"/>
    <lineage>
        <taxon>Eukaryota</taxon>
        <taxon>Fungi</taxon>
        <taxon>Dikarya</taxon>
        <taxon>Ascomycota</taxon>
        <taxon>Pezizomycotina</taxon>
        <taxon>Sordariomycetes</taxon>
        <taxon>Hypocreomycetidae</taxon>
        <taxon>Hypocreales</taxon>
        <taxon>Clavicipitaceae</taxon>
        <taxon>Pochonia</taxon>
    </lineage>
</organism>
<evidence type="ECO:0000259" key="1">
    <source>
        <dbReference type="Pfam" id="PF01636"/>
    </source>
</evidence>
<dbReference type="Gene3D" id="3.90.1200.10">
    <property type="match status" value="1"/>
</dbReference>
<feature type="domain" description="Aminoglycoside phosphotransferase" evidence="1">
    <location>
        <begin position="61"/>
        <end position="283"/>
    </location>
</feature>
<dbReference type="GeneID" id="28852472"/>
<dbReference type="SUPFAM" id="SSF56112">
    <property type="entry name" value="Protein kinase-like (PK-like)"/>
    <property type="match status" value="1"/>
</dbReference>
<dbReference type="InterPro" id="IPR002575">
    <property type="entry name" value="Aminoglycoside_PTrfase"/>
</dbReference>
<dbReference type="PANTHER" id="PTHR21310:SF13">
    <property type="entry name" value="AMINOGLYCOSIDE PHOSPHOTRANSFERASE DOMAIN-CONTAINING PROTEIN"/>
    <property type="match status" value="1"/>
</dbReference>
<dbReference type="AlphaFoldDB" id="A0A179F3F2"/>
<reference evidence="2 3" key="1">
    <citation type="journal article" date="2016" name="PLoS Pathog.">
        <title>Biosynthesis of antibiotic leucinostatins in bio-control fungus Purpureocillium lilacinum and their inhibition on phytophthora revealed by genome mining.</title>
        <authorList>
            <person name="Wang G."/>
            <person name="Liu Z."/>
            <person name="Lin R."/>
            <person name="Li E."/>
            <person name="Mao Z."/>
            <person name="Ling J."/>
            <person name="Yang Y."/>
            <person name="Yin W.B."/>
            <person name="Xie B."/>
        </authorList>
    </citation>
    <scope>NUCLEOTIDE SEQUENCE [LARGE SCALE GENOMIC DNA]</scope>
    <source>
        <strain evidence="2">170</strain>
    </source>
</reference>
<dbReference type="RefSeq" id="XP_018137905.1">
    <property type="nucleotide sequence ID" value="XM_018288478.1"/>
</dbReference>
<accession>A0A179F3F2</accession>
<name>A0A179F3F2_METCM</name>
<gene>
    <name evidence="2" type="ORF">VFPPC_10036</name>
</gene>
<dbReference type="Pfam" id="PF01636">
    <property type="entry name" value="APH"/>
    <property type="match status" value="1"/>
</dbReference>
<dbReference type="OrthoDB" id="2831558at2759"/>
<dbReference type="PANTHER" id="PTHR21310">
    <property type="entry name" value="AMINOGLYCOSIDE PHOSPHOTRANSFERASE-RELATED-RELATED"/>
    <property type="match status" value="1"/>
</dbReference>
<dbReference type="EMBL" id="LSBJ02000004">
    <property type="protein sequence ID" value="OAQ59944.1"/>
    <property type="molecule type" value="Genomic_DNA"/>
</dbReference>
<dbReference type="KEGG" id="pchm:VFPPC_10036"/>
<comment type="caution">
    <text evidence="2">The sequence shown here is derived from an EMBL/GenBank/DDBJ whole genome shotgun (WGS) entry which is preliminary data.</text>
</comment>
<dbReference type="InterPro" id="IPR011009">
    <property type="entry name" value="Kinase-like_dom_sf"/>
</dbReference>
<sequence>MTPSDLPPIDAKTITTLLTSLALPTPTTITPLQVTADFHTIYLITYTSPPVSIALPTSPDGITLILRISGTHVPHIKTMNEVAIMTWLQRHTSIPVPRIIHHDTTTHNILGREFTLLERIPGQSIDKLYPSLSEDIKVKLVDQLIDMLVEVNAHSWQHIGGLQLINGEITPGPLLEDTFWFTPDIQKYFPGESFHTLNPLGPYSSHADFITGYIDAFIRAMQHDSLAWMRDIIPRLDKLKAKAPELNLTSRLILAHKDLHFANIMATQDGQITGILDWEFAGIVPSVRWDPVRAFLWSGTYSRDAQDEKTRLRSIFEAQLERRGIQKWWEEGGEDVENVWEVVRFMRAIVEVCPRGEKEEQSRAWRGSVETALTKLGV</sequence>
<protein>
    <submittedName>
        <fullName evidence="2">Aminoglycoside phosphotransferase</fullName>
    </submittedName>
</protein>
<evidence type="ECO:0000313" key="3">
    <source>
        <dbReference type="Proteomes" id="UP000078397"/>
    </source>
</evidence>
<dbReference type="STRING" id="1380566.A0A179F3F2"/>
<evidence type="ECO:0000313" key="2">
    <source>
        <dbReference type="EMBL" id="OAQ59944.1"/>
    </source>
</evidence>
<dbReference type="InterPro" id="IPR051678">
    <property type="entry name" value="AGP_Transferase"/>
</dbReference>
<dbReference type="Proteomes" id="UP000078397">
    <property type="component" value="Unassembled WGS sequence"/>
</dbReference>
<keyword evidence="3" id="KW-1185">Reference proteome</keyword>